<accession>A0AAW0F522</accession>
<dbReference type="Pfam" id="PF01725">
    <property type="entry name" value="Ham1p_like"/>
    <property type="match status" value="1"/>
</dbReference>
<evidence type="ECO:0000256" key="6">
    <source>
        <dbReference type="ARBA" id="ARBA00022842"/>
    </source>
</evidence>
<dbReference type="HAMAP" id="MF_03148">
    <property type="entry name" value="HAM1_NTPase"/>
    <property type="match status" value="1"/>
</dbReference>
<dbReference type="InterPro" id="IPR027502">
    <property type="entry name" value="ITPase"/>
</dbReference>
<keyword evidence="3 8" id="KW-0479">Metal-binding</keyword>
<dbReference type="CDD" id="cd00515">
    <property type="entry name" value="HAM1"/>
    <property type="match status" value="1"/>
</dbReference>
<dbReference type="GO" id="GO:0009117">
    <property type="term" value="P:nucleotide metabolic process"/>
    <property type="evidence" value="ECO:0007669"/>
    <property type="project" value="UniProtKB-KW"/>
</dbReference>
<name>A0AAW0F522_9TRYP</name>
<dbReference type="PANTHER" id="PTHR11067">
    <property type="entry name" value="INOSINE TRIPHOSPHATE PYROPHOSPHATASE/HAM1 PROTEIN"/>
    <property type="match status" value="1"/>
</dbReference>
<keyword evidence="2 8" id="KW-0963">Cytoplasm</keyword>
<comment type="similarity">
    <text evidence="1 8">Belongs to the HAM1 NTPase family.</text>
</comment>
<gene>
    <name evidence="9" type="ORF">NESM_000110300</name>
</gene>
<dbReference type="GO" id="GO:0036222">
    <property type="term" value="F:XTP diphosphatase activity"/>
    <property type="evidence" value="ECO:0007669"/>
    <property type="project" value="UniProtKB-UniRule"/>
</dbReference>
<comment type="caution">
    <text evidence="9">The sequence shown here is derived from an EMBL/GenBank/DDBJ whole genome shotgun (WGS) entry which is preliminary data.</text>
</comment>
<feature type="binding site" evidence="8">
    <location>
        <begin position="208"/>
        <end position="209"/>
    </location>
    <ligand>
        <name>ITP</name>
        <dbReference type="ChEBI" id="CHEBI:61402"/>
    </ligand>
</feature>
<comment type="catalytic activity">
    <reaction evidence="8">
        <text>XTP + H2O = XMP + diphosphate + H(+)</text>
        <dbReference type="Rhea" id="RHEA:28610"/>
        <dbReference type="ChEBI" id="CHEBI:15377"/>
        <dbReference type="ChEBI" id="CHEBI:15378"/>
        <dbReference type="ChEBI" id="CHEBI:33019"/>
        <dbReference type="ChEBI" id="CHEBI:57464"/>
        <dbReference type="ChEBI" id="CHEBI:61314"/>
        <dbReference type="EC" id="3.6.1.66"/>
    </reaction>
</comment>
<dbReference type="InterPro" id="IPR029001">
    <property type="entry name" value="ITPase-like_fam"/>
</dbReference>
<comment type="caution">
    <text evidence="8">Lacks conserved residue(s) required for the propagation of feature annotation.</text>
</comment>
<comment type="cofactor">
    <cofactor evidence="8">
        <name>Mg(2+)</name>
        <dbReference type="ChEBI" id="CHEBI:18420"/>
    </cofactor>
    <cofactor evidence="8">
        <name>Mn(2+)</name>
        <dbReference type="ChEBI" id="CHEBI:29035"/>
    </cofactor>
    <text evidence="8">Binds 1 divalent metal cation per subunit; can use either Mg(2+) or Mn(2+).</text>
</comment>
<reference evidence="9 10" key="1">
    <citation type="journal article" date="2021" name="MBio">
        <title>A New Model Trypanosomatid, Novymonas esmeraldas: Genomic Perception of Its 'Candidatus Pandoraea novymonadis' Endosymbiont.</title>
        <authorList>
            <person name="Zakharova A."/>
            <person name="Saura A."/>
            <person name="Butenko A."/>
            <person name="Podesvova L."/>
            <person name="Warmusova S."/>
            <person name="Kostygov A.Y."/>
            <person name="Nenarokova A."/>
            <person name="Lukes J."/>
            <person name="Opperdoes F.R."/>
            <person name="Yurchenko V."/>
        </authorList>
    </citation>
    <scope>NUCLEOTIDE SEQUENCE [LARGE SCALE GENOMIC DNA]</scope>
    <source>
        <strain evidence="9 10">E262AT.01</strain>
    </source>
</reference>
<keyword evidence="8" id="KW-0464">Manganese</keyword>
<comment type="subunit">
    <text evidence="8">Homodimer.</text>
</comment>
<dbReference type="InterPro" id="IPR002637">
    <property type="entry name" value="RdgB/HAM1"/>
</dbReference>
<feature type="binding site" evidence="8">
    <location>
        <position position="81"/>
    </location>
    <ligand>
        <name>Mg(2+)</name>
        <dbReference type="ChEBI" id="CHEBI:18420"/>
    </ligand>
</feature>
<dbReference type="PANTHER" id="PTHR11067:SF9">
    <property type="entry name" value="INOSINE TRIPHOSPHATE PYROPHOSPHATASE"/>
    <property type="match status" value="1"/>
</dbReference>
<evidence type="ECO:0000256" key="1">
    <source>
        <dbReference type="ARBA" id="ARBA00008023"/>
    </source>
</evidence>
<dbReference type="SUPFAM" id="SSF52972">
    <property type="entry name" value="ITPase-like"/>
    <property type="match status" value="1"/>
</dbReference>
<dbReference type="GO" id="GO:0035870">
    <property type="term" value="F:dITP diphosphatase activity"/>
    <property type="evidence" value="ECO:0007669"/>
    <property type="project" value="UniProtKB-UniRule"/>
</dbReference>
<evidence type="ECO:0000313" key="9">
    <source>
        <dbReference type="EMBL" id="KAK7200546.1"/>
    </source>
</evidence>
<keyword evidence="6 8" id="KW-0460">Magnesium</keyword>
<comment type="catalytic activity">
    <reaction evidence="8">
        <text>dITP + H2O = dIMP + diphosphate + H(+)</text>
        <dbReference type="Rhea" id="RHEA:28342"/>
        <dbReference type="ChEBI" id="CHEBI:15377"/>
        <dbReference type="ChEBI" id="CHEBI:15378"/>
        <dbReference type="ChEBI" id="CHEBI:33019"/>
        <dbReference type="ChEBI" id="CHEBI:61194"/>
        <dbReference type="ChEBI" id="CHEBI:61382"/>
        <dbReference type="EC" id="3.6.1.66"/>
    </reaction>
</comment>
<keyword evidence="4 8" id="KW-0547">Nucleotide-binding</keyword>
<comment type="subcellular location">
    <subcellularLocation>
        <location evidence="8">Cytoplasm</location>
    </subcellularLocation>
</comment>
<keyword evidence="10" id="KW-1185">Reference proteome</keyword>
<dbReference type="GO" id="GO:0009204">
    <property type="term" value="P:deoxyribonucleoside triphosphate catabolic process"/>
    <property type="evidence" value="ECO:0007669"/>
    <property type="project" value="UniProtKB-UniRule"/>
</dbReference>
<dbReference type="Proteomes" id="UP001430356">
    <property type="component" value="Unassembled WGS sequence"/>
</dbReference>
<comment type="catalytic activity">
    <reaction evidence="8">
        <text>ITP + H2O = IMP + diphosphate + H(+)</text>
        <dbReference type="Rhea" id="RHEA:29399"/>
        <dbReference type="ChEBI" id="CHEBI:15377"/>
        <dbReference type="ChEBI" id="CHEBI:15378"/>
        <dbReference type="ChEBI" id="CHEBI:33019"/>
        <dbReference type="ChEBI" id="CHEBI:58053"/>
        <dbReference type="ChEBI" id="CHEBI:61402"/>
        <dbReference type="EC" id="3.6.1.66"/>
    </reaction>
</comment>
<dbReference type="FunFam" id="3.90.950.10:FF:000022">
    <property type="entry name" value="Inosine triphosphate pyrophosphatase"/>
    <property type="match status" value="1"/>
</dbReference>
<evidence type="ECO:0000256" key="2">
    <source>
        <dbReference type="ARBA" id="ARBA00022490"/>
    </source>
</evidence>
<dbReference type="EMBL" id="JAECZO010000006">
    <property type="protein sequence ID" value="KAK7200546.1"/>
    <property type="molecule type" value="Genomic_DNA"/>
</dbReference>
<dbReference type="GO" id="GO:0036220">
    <property type="term" value="F:ITP diphosphatase activity"/>
    <property type="evidence" value="ECO:0007669"/>
    <property type="project" value="UniProtKB-UniRule"/>
</dbReference>
<sequence>MSATATVCLVSGNKGKLLEVQSYLSHANVAVEAVKIDLPELQNSSAERISWDKAVEAYRVVNKMPVGEPLRHGGRPVLVDDTSLEFDALAGMPGPYIKWFLDRLGVEGLVKMVAGFEVANEETTADTAPAHRTASAVCIISLCRGVDEATGQPLVEQFRGVCRGALPAAPRGDVGFGWDSIFAPAAQIPPYAKTFAEMTVEEKNTLSHRAKALEMLTEYLKTHTPAS</sequence>
<evidence type="ECO:0000256" key="5">
    <source>
        <dbReference type="ARBA" id="ARBA00022801"/>
    </source>
</evidence>
<comment type="function">
    <text evidence="8">Pyrophosphatase that hydrolyzes non-canonical purine nucleotides such as inosine triphosphate (ITP), deoxyinosine triphosphate (dITP) or xanthosine 5'-triphosphate (XTP) to their respective monophosphate derivatives. The enzyme does not distinguish between the deoxy- and ribose forms. Probably excludes non-canonical purines from RNA and DNA precursor pools, thus preventing their incorporation into RNA and DNA and avoiding chromosomal lesions.</text>
</comment>
<protein>
    <recommendedName>
        <fullName evidence="8">Inosine triphosphate pyrophosphatase</fullName>
        <shortName evidence="8">ITPase</shortName>
        <shortName evidence="8">Inosine triphosphatase</shortName>
        <ecNumber evidence="8">3.6.1.66</ecNumber>
    </recommendedName>
    <alternativeName>
        <fullName evidence="8">Non-canonical purine NTP pyrophosphatase</fullName>
    </alternativeName>
    <alternativeName>
        <fullName evidence="8">Non-standard purine NTP pyrophosphatase</fullName>
    </alternativeName>
    <alternativeName>
        <fullName evidence="8">Nucleoside-triphosphate diphosphatase</fullName>
    </alternativeName>
    <alternativeName>
        <fullName evidence="8">Nucleoside-triphosphate pyrophosphatase</fullName>
        <shortName evidence="8">NTPase</shortName>
    </alternativeName>
    <alternativeName>
        <fullName evidence="8">XTP/dITP diphosphatase</fullName>
    </alternativeName>
</protein>
<proteinExistence type="inferred from homology"/>
<evidence type="ECO:0000313" key="10">
    <source>
        <dbReference type="Proteomes" id="UP001430356"/>
    </source>
</evidence>
<dbReference type="GO" id="GO:0000166">
    <property type="term" value="F:nucleotide binding"/>
    <property type="evidence" value="ECO:0007669"/>
    <property type="project" value="UniProtKB-KW"/>
</dbReference>
<keyword evidence="5 8" id="KW-0378">Hydrolase</keyword>
<dbReference type="EC" id="3.6.1.66" evidence="8"/>
<keyword evidence="7 8" id="KW-0546">Nucleotide metabolism</keyword>
<evidence type="ECO:0000256" key="3">
    <source>
        <dbReference type="ARBA" id="ARBA00022723"/>
    </source>
</evidence>
<evidence type="ECO:0000256" key="8">
    <source>
        <dbReference type="HAMAP-Rule" id="MF_03148"/>
    </source>
</evidence>
<feature type="binding site" evidence="8">
    <location>
        <position position="40"/>
    </location>
    <ligand>
        <name>Mg(2+)</name>
        <dbReference type="ChEBI" id="CHEBI:18420"/>
    </ligand>
</feature>
<feature type="binding site" evidence="8">
    <location>
        <begin position="176"/>
        <end position="179"/>
    </location>
    <ligand>
        <name>ITP</name>
        <dbReference type="ChEBI" id="CHEBI:61402"/>
    </ligand>
</feature>
<evidence type="ECO:0000256" key="4">
    <source>
        <dbReference type="ARBA" id="ARBA00022741"/>
    </source>
</evidence>
<feature type="binding site" evidence="8">
    <location>
        <position position="203"/>
    </location>
    <ligand>
        <name>ITP</name>
        <dbReference type="ChEBI" id="CHEBI:61402"/>
    </ligand>
</feature>
<dbReference type="GO" id="GO:0046872">
    <property type="term" value="F:metal ion binding"/>
    <property type="evidence" value="ECO:0007669"/>
    <property type="project" value="UniProtKB-KW"/>
</dbReference>
<dbReference type="AlphaFoldDB" id="A0AAW0F522"/>
<feature type="binding site" evidence="8">
    <location>
        <position position="53"/>
    </location>
    <ligand>
        <name>ITP</name>
        <dbReference type="ChEBI" id="CHEBI:61402"/>
    </ligand>
</feature>
<dbReference type="Gene3D" id="3.90.950.10">
    <property type="match status" value="1"/>
</dbReference>
<evidence type="ECO:0000256" key="7">
    <source>
        <dbReference type="ARBA" id="ARBA00023080"/>
    </source>
</evidence>
<feature type="binding site" evidence="8">
    <location>
        <begin position="81"/>
        <end position="82"/>
    </location>
    <ligand>
        <name>ITP</name>
        <dbReference type="ChEBI" id="CHEBI:61402"/>
    </ligand>
</feature>
<organism evidence="9 10">
    <name type="scientific">Novymonas esmeraldas</name>
    <dbReference type="NCBI Taxonomy" id="1808958"/>
    <lineage>
        <taxon>Eukaryota</taxon>
        <taxon>Discoba</taxon>
        <taxon>Euglenozoa</taxon>
        <taxon>Kinetoplastea</taxon>
        <taxon>Metakinetoplastina</taxon>
        <taxon>Trypanosomatida</taxon>
        <taxon>Trypanosomatidae</taxon>
        <taxon>Novymonas</taxon>
    </lineage>
</organism>
<dbReference type="GO" id="GO:0005737">
    <property type="term" value="C:cytoplasm"/>
    <property type="evidence" value="ECO:0007669"/>
    <property type="project" value="UniProtKB-SubCell"/>
</dbReference>